<organism evidence="2 3">
    <name type="scientific">Iodidimonas nitroreducens</name>
    <dbReference type="NCBI Taxonomy" id="1236968"/>
    <lineage>
        <taxon>Bacteria</taxon>
        <taxon>Pseudomonadati</taxon>
        <taxon>Pseudomonadota</taxon>
        <taxon>Alphaproteobacteria</taxon>
        <taxon>Iodidimonadales</taxon>
        <taxon>Iodidimonadaceae</taxon>
        <taxon>Iodidimonas</taxon>
    </lineage>
</organism>
<dbReference type="GO" id="GO:0006979">
    <property type="term" value="P:response to oxidative stress"/>
    <property type="evidence" value="ECO:0007669"/>
    <property type="project" value="TreeGrafter"/>
</dbReference>
<protein>
    <submittedName>
        <fullName evidence="2">NADH dehydrogenase</fullName>
    </submittedName>
</protein>
<evidence type="ECO:0000313" key="3">
    <source>
        <dbReference type="Proteomes" id="UP000324996"/>
    </source>
</evidence>
<keyword evidence="3" id="KW-1185">Reference proteome</keyword>
<dbReference type="AlphaFoldDB" id="A0A5A7N4R7"/>
<dbReference type="Proteomes" id="UP000324996">
    <property type="component" value="Unassembled WGS sequence"/>
</dbReference>
<feature type="compositionally biased region" description="Basic and acidic residues" evidence="1">
    <location>
        <begin position="111"/>
        <end position="126"/>
    </location>
</feature>
<reference evidence="2 3" key="1">
    <citation type="submission" date="2019-09" db="EMBL/GenBank/DDBJ databases">
        <title>NBRP : Genome information of microbial organism related human and environment.</title>
        <authorList>
            <person name="Hattori M."/>
            <person name="Oshima K."/>
            <person name="Inaba H."/>
            <person name="Suda W."/>
            <person name="Sakamoto M."/>
            <person name="Iino T."/>
            <person name="Kitahara M."/>
            <person name="Oshida Y."/>
            <person name="Iida T."/>
            <person name="Kudo T."/>
            <person name="Itoh T."/>
            <person name="Ohkuma M."/>
        </authorList>
    </citation>
    <scope>NUCLEOTIDE SEQUENCE [LARGE SCALE GENOMIC DNA]</scope>
    <source>
        <strain evidence="2 3">Q-1</strain>
    </source>
</reference>
<dbReference type="NCBIfam" id="NF006040">
    <property type="entry name" value="PRK08183.1"/>
    <property type="match status" value="1"/>
</dbReference>
<accession>A0A5A7N4R7</accession>
<gene>
    <name evidence="2" type="ORF">JCM17846_08000</name>
</gene>
<dbReference type="Pfam" id="PF05071">
    <property type="entry name" value="NDUFA12"/>
    <property type="match status" value="1"/>
</dbReference>
<comment type="caution">
    <text evidence="2">The sequence shown here is derived from an EMBL/GenBank/DDBJ whole genome shotgun (WGS) entry which is preliminary data.</text>
</comment>
<dbReference type="EMBL" id="BKCN01000002">
    <property type="protein sequence ID" value="GER03118.1"/>
    <property type="molecule type" value="Genomic_DNA"/>
</dbReference>
<name>A0A5A7N4R7_9PROT</name>
<sequence>MTVFQKLFTWWNGATIGTALFTARKGERVGEDQDGNIYYKARQGDRRWVIYKGEVEASRVPPEWHRWLHRTTNDLPDQSHYVPKPWEKPHRPNLTGSDAAYAPPGSLKKTTGRDRATGDYEPWRPN</sequence>
<dbReference type="InterPro" id="IPR007763">
    <property type="entry name" value="NDUFA12"/>
</dbReference>
<proteinExistence type="predicted"/>
<evidence type="ECO:0000313" key="2">
    <source>
        <dbReference type="EMBL" id="GER03118.1"/>
    </source>
</evidence>
<dbReference type="PANTHER" id="PTHR12910">
    <property type="entry name" value="NADH-UBIQUINONE OXIDOREDUCTASE SUBUNIT B17.2"/>
    <property type="match status" value="1"/>
</dbReference>
<evidence type="ECO:0000256" key="1">
    <source>
        <dbReference type="SAM" id="MobiDB-lite"/>
    </source>
</evidence>
<dbReference type="PANTHER" id="PTHR12910:SF2">
    <property type="entry name" value="NADH DEHYDROGENASE [UBIQUINONE] 1 ALPHA SUBCOMPLEX SUBUNIT 12"/>
    <property type="match status" value="1"/>
</dbReference>
<dbReference type="RefSeq" id="WP_042084512.1">
    <property type="nucleotide sequence ID" value="NZ_BKCN01000002.1"/>
</dbReference>
<feature type="region of interest" description="Disordered" evidence="1">
    <location>
        <begin position="74"/>
        <end position="126"/>
    </location>
</feature>
<dbReference type="GO" id="GO:0045271">
    <property type="term" value="C:respiratory chain complex I"/>
    <property type="evidence" value="ECO:0007669"/>
    <property type="project" value="InterPro"/>
</dbReference>